<dbReference type="InterPro" id="IPR031120">
    <property type="entry name" value="HIR1-like"/>
</dbReference>
<evidence type="ECO:0000256" key="1">
    <source>
        <dbReference type="ARBA" id="ARBA00004123"/>
    </source>
</evidence>
<sequence>MMMGSAATFIDCDESWKLLLVTRKGSLHVWDLFNRKCLLHDSLGALITTDPNSASKGTIKVISAKLSKAGSPLVVLATRHAFLFDMNLMCWLRVADDCFPASNFVSSWNFGSIQSGELATLQVDVRKYLARKPGWSRVTDDGVQTRAHLEAQLASSLALKSPNEYCQCLLSYIRFLAREADESRLREVCESFLGPPTGMAEAASSNAKNIAWEPCVLGMRKHKLLREDILPAMASNRKVQRLLNEFMDILSEYESTETILDQKDPAPPAISAPPATDQMDTDPPASDKMDTDPPKTDQMDTGPLATDQMDVTALASDRIDSAPSQTDQLDSAPSQTDQLDCAPSATDQMGSTTSAADHSNSASLETDQANSVSSDTDQVHMFQLPSVTDQVNATPAVRDFGS</sequence>
<feature type="compositionally biased region" description="Basic and acidic residues" evidence="6">
    <location>
        <begin position="285"/>
        <end position="298"/>
    </location>
</feature>
<evidence type="ECO:0000256" key="2">
    <source>
        <dbReference type="ARBA" id="ARBA00022574"/>
    </source>
</evidence>
<evidence type="ECO:0000256" key="3">
    <source>
        <dbReference type="ARBA" id="ARBA00022737"/>
    </source>
</evidence>
<evidence type="ECO:0000256" key="5">
    <source>
        <dbReference type="ARBA" id="ARBA00023242"/>
    </source>
</evidence>
<dbReference type="GO" id="GO:0005634">
    <property type="term" value="C:nucleus"/>
    <property type="evidence" value="ECO:0007669"/>
    <property type="project" value="UniProtKB-SubCell"/>
</dbReference>
<evidence type="ECO:0000256" key="6">
    <source>
        <dbReference type="SAM" id="MobiDB-lite"/>
    </source>
</evidence>
<keyword evidence="4" id="KW-0156">Chromatin regulator</keyword>
<feature type="compositionally biased region" description="Polar residues" evidence="6">
    <location>
        <begin position="322"/>
        <end position="338"/>
    </location>
</feature>
<dbReference type="EMBL" id="KK784954">
    <property type="protein sequence ID" value="KDO58052.1"/>
    <property type="molecule type" value="Genomic_DNA"/>
</dbReference>
<keyword evidence="2" id="KW-0853">WD repeat</keyword>
<dbReference type="STRING" id="2711.A0A067F3I8"/>
<dbReference type="AlphaFoldDB" id="A0A067F3I8"/>
<proteinExistence type="predicted"/>
<evidence type="ECO:0000256" key="4">
    <source>
        <dbReference type="ARBA" id="ARBA00022853"/>
    </source>
</evidence>
<dbReference type="Proteomes" id="UP000027120">
    <property type="component" value="Unassembled WGS sequence"/>
</dbReference>
<protein>
    <recommendedName>
        <fullName evidence="7">Protein HIRA-like C-terminal domain-containing protein</fullName>
    </recommendedName>
</protein>
<comment type="subcellular location">
    <subcellularLocation>
        <location evidence="1">Nucleus</location>
    </subcellularLocation>
</comment>
<dbReference type="GO" id="GO:0006338">
    <property type="term" value="P:chromatin remodeling"/>
    <property type="evidence" value="ECO:0000318"/>
    <property type="project" value="GO_Central"/>
</dbReference>
<dbReference type="SMR" id="A0A067F3I8"/>
<dbReference type="PANTHER" id="PTHR13831:SF0">
    <property type="entry name" value="PROTEIN HIRA"/>
    <property type="match status" value="1"/>
</dbReference>
<dbReference type="GO" id="GO:0000785">
    <property type="term" value="C:chromatin"/>
    <property type="evidence" value="ECO:0000318"/>
    <property type="project" value="GO_Central"/>
</dbReference>
<name>A0A067F3I8_CITSI</name>
<reference evidence="8 9" key="1">
    <citation type="submission" date="2014-04" db="EMBL/GenBank/DDBJ databases">
        <authorList>
            <consortium name="International Citrus Genome Consortium"/>
            <person name="Gmitter F."/>
            <person name="Chen C."/>
            <person name="Farmerie W."/>
            <person name="Harkins T."/>
            <person name="Desany B."/>
            <person name="Mohiuddin M."/>
            <person name="Kodira C."/>
            <person name="Borodovsky M."/>
            <person name="Lomsadze A."/>
            <person name="Burns P."/>
            <person name="Jenkins J."/>
            <person name="Prochnik S."/>
            <person name="Shu S."/>
            <person name="Chapman J."/>
            <person name="Pitluck S."/>
            <person name="Schmutz J."/>
            <person name="Rokhsar D."/>
        </authorList>
    </citation>
    <scope>NUCLEOTIDE SEQUENCE</scope>
</reference>
<gene>
    <name evidence="8" type="ORF">CISIN_1g036101mg</name>
</gene>
<keyword evidence="9" id="KW-1185">Reference proteome</keyword>
<dbReference type="GO" id="GO:0006351">
    <property type="term" value="P:DNA-templated transcription"/>
    <property type="evidence" value="ECO:0007669"/>
    <property type="project" value="InterPro"/>
</dbReference>
<feature type="compositionally biased region" description="Polar residues" evidence="6">
    <location>
        <begin position="345"/>
        <end position="376"/>
    </location>
</feature>
<feature type="region of interest" description="Disordered" evidence="6">
    <location>
        <begin position="320"/>
        <end position="376"/>
    </location>
</feature>
<feature type="region of interest" description="Disordered" evidence="6">
    <location>
        <begin position="258"/>
        <end position="304"/>
    </location>
</feature>
<accession>A0A067F3I8</accession>
<evidence type="ECO:0000313" key="8">
    <source>
        <dbReference type="EMBL" id="KDO58052.1"/>
    </source>
</evidence>
<feature type="domain" description="Protein HIRA-like C-terminal" evidence="7">
    <location>
        <begin position="1"/>
        <end position="191"/>
    </location>
</feature>
<organism evidence="8 9">
    <name type="scientific">Citrus sinensis</name>
    <name type="common">Sweet orange</name>
    <name type="synonym">Citrus aurantium var. sinensis</name>
    <dbReference type="NCBI Taxonomy" id="2711"/>
    <lineage>
        <taxon>Eukaryota</taxon>
        <taxon>Viridiplantae</taxon>
        <taxon>Streptophyta</taxon>
        <taxon>Embryophyta</taxon>
        <taxon>Tracheophyta</taxon>
        <taxon>Spermatophyta</taxon>
        <taxon>Magnoliopsida</taxon>
        <taxon>eudicotyledons</taxon>
        <taxon>Gunneridae</taxon>
        <taxon>Pentapetalae</taxon>
        <taxon>rosids</taxon>
        <taxon>malvids</taxon>
        <taxon>Sapindales</taxon>
        <taxon>Rutaceae</taxon>
        <taxon>Aurantioideae</taxon>
        <taxon>Citrus</taxon>
    </lineage>
</organism>
<dbReference type="Pfam" id="PF07569">
    <property type="entry name" value="Hira"/>
    <property type="match status" value="1"/>
</dbReference>
<evidence type="ECO:0000313" key="9">
    <source>
        <dbReference type="Proteomes" id="UP000027120"/>
    </source>
</evidence>
<dbReference type="GO" id="GO:0006355">
    <property type="term" value="P:regulation of DNA-templated transcription"/>
    <property type="evidence" value="ECO:0007669"/>
    <property type="project" value="InterPro"/>
</dbReference>
<dbReference type="GO" id="GO:0000417">
    <property type="term" value="C:HIR complex"/>
    <property type="evidence" value="ECO:0000318"/>
    <property type="project" value="GO_Central"/>
</dbReference>
<keyword evidence="3" id="KW-0677">Repeat</keyword>
<dbReference type="PANTHER" id="PTHR13831">
    <property type="entry name" value="MEMBER OF THE HIR1 FAMILY OF WD-REPEAT PROTEINS"/>
    <property type="match status" value="1"/>
</dbReference>
<evidence type="ECO:0000259" key="7">
    <source>
        <dbReference type="Pfam" id="PF07569"/>
    </source>
</evidence>
<keyword evidence="5" id="KW-0539">Nucleus</keyword>
<dbReference type="InterPro" id="IPR011494">
    <property type="entry name" value="HIRA-like_C"/>
</dbReference>